<dbReference type="AlphaFoldDB" id="A0A6M1LG80"/>
<reference evidence="6 7" key="2">
    <citation type="submission" date="2020-03" db="EMBL/GenBank/DDBJ databases">
        <title>Roseomonas stagni sp. nov., isolated from pond water in Japan.</title>
        <authorList>
            <person name="Furuhata K."/>
            <person name="Miyamoto H."/>
            <person name="Goto K."/>
        </authorList>
    </citation>
    <scope>NUCLEOTIDE SEQUENCE [LARGE SCALE GENOMIC DNA]</scope>
    <source>
        <strain evidence="6 7">PeD5</strain>
    </source>
</reference>
<dbReference type="EMBL" id="JAAIKB010000001">
    <property type="protein sequence ID" value="NGM19326.1"/>
    <property type="molecule type" value="Genomic_DNA"/>
</dbReference>
<feature type="transmembrane region" description="Helical" evidence="5">
    <location>
        <begin position="124"/>
        <end position="143"/>
    </location>
</feature>
<organism evidence="6 7">
    <name type="scientific">Falsiroseomonas algicola</name>
    <dbReference type="NCBI Taxonomy" id="2716930"/>
    <lineage>
        <taxon>Bacteria</taxon>
        <taxon>Pseudomonadati</taxon>
        <taxon>Pseudomonadota</taxon>
        <taxon>Alphaproteobacteria</taxon>
        <taxon>Acetobacterales</taxon>
        <taxon>Roseomonadaceae</taxon>
        <taxon>Falsiroseomonas</taxon>
    </lineage>
</organism>
<protein>
    <recommendedName>
        <fullName evidence="5">Probable membrane transporter protein</fullName>
    </recommendedName>
</protein>
<proteinExistence type="inferred from homology"/>
<dbReference type="Pfam" id="PF01925">
    <property type="entry name" value="TauE"/>
    <property type="match status" value="1"/>
</dbReference>
<feature type="transmembrane region" description="Helical" evidence="5">
    <location>
        <begin position="190"/>
        <end position="209"/>
    </location>
</feature>
<keyword evidence="5" id="KW-1003">Cell membrane</keyword>
<dbReference type="InterPro" id="IPR002781">
    <property type="entry name" value="TM_pro_TauE-like"/>
</dbReference>
<evidence type="ECO:0000256" key="1">
    <source>
        <dbReference type="ARBA" id="ARBA00004141"/>
    </source>
</evidence>
<feature type="transmembrane region" description="Helical" evidence="5">
    <location>
        <begin position="221"/>
        <end position="241"/>
    </location>
</feature>
<evidence type="ECO:0000313" key="6">
    <source>
        <dbReference type="EMBL" id="NGM19326.1"/>
    </source>
</evidence>
<name>A0A6M1LG80_9PROT</name>
<evidence type="ECO:0000256" key="3">
    <source>
        <dbReference type="ARBA" id="ARBA00022989"/>
    </source>
</evidence>
<evidence type="ECO:0000256" key="2">
    <source>
        <dbReference type="ARBA" id="ARBA00022692"/>
    </source>
</evidence>
<feature type="transmembrane region" description="Helical" evidence="5">
    <location>
        <begin position="67"/>
        <end position="87"/>
    </location>
</feature>
<accession>A0A6M1LG80</accession>
<keyword evidence="7" id="KW-1185">Reference proteome</keyword>
<keyword evidence="4 5" id="KW-0472">Membrane</keyword>
<sequence>MTALLLAVMVGTSLLSGIFGMAGGLVLVGVLLVLMPLPDAMALHAVTQVASNGWRGAFMLSHVRWRIVAGFSVGCLLAMAAWSLFRWVPDKPIALIALGLSPFLLKLLPAGLRPDSERPSHAAACAVGSMSLMLLTGVSGPLLDAFFLGGTMNRLAIIGTKAICQVLGHTLKLVYFGAVVADPGSVPLPLAMGAILASMAGTVLARRLLEAMTEAQFRRWAGRIVTTIAAFYIAQGGWLLLFP</sequence>
<comment type="similarity">
    <text evidence="5">Belongs to the 4-toluene sulfonate uptake permease (TSUP) (TC 2.A.102) family.</text>
</comment>
<reference evidence="6 7" key="1">
    <citation type="submission" date="2020-02" db="EMBL/GenBank/DDBJ databases">
        <authorList>
            <person name="Kim H.M."/>
            <person name="Jeon C.O."/>
        </authorList>
    </citation>
    <scope>NUCLEOTIDE SEQUENCE [LARGE SCALE GENOMIC DNA]</scope>
    <source>
        <strain evidence="6 7">PeD5</strain>
    </source>
</reference>
<keyword evidence="2 5" id="KW-0812">Transmembrane</keyword>
<evidence type="ECO:0000313" key="7">
    <source>
        <dbReference type="Proteomes" id="UP000475385"/>
    </source>
</evidence>
<dbReference type="GO" id="GO:0005886">
    <property type="term" value="C:plasma membrane"/>
    <property type="evidence" value="ECO:0007669"/>
    <property type="project" value="UniProtKB-SubCell"/>
</dbReference>
<evidence type="ECO:0000256" key="4">
    <source>
        <dbReference type="ARBA" id="ARBA00023136"/>
    </source>
</evidence>
<keyword evidence="3 5" id="KW-1133">Transmembrane helix</keyword>
<evidence type="ECO:0000256" key="5">
    <source>
        <dbReference type="RuleBase" id="RU363041"/>
    </source>
</evidence>
<comment type="subcellular location">
    <subcellularLocation>
        <location evidence="5">Cell membrane</location>
        <topology evidence="5">Multi-pass membrane protein</topology>
    </subcellularLocation>
    <subcellularLocation>
        <location evidence="1">Membrane</location>
        <topology evidence="1">Multi-pass membrane protein</topology>
    </subcellularLocation>
</comment>
<gene>
    <name evidence="6" type="ORF">G3576_04815</name>
</gene>
<dbReference type="Proteomes" id="UP000475385">
    <property type="component" value="Unassembled WGS sequence"/>
</dbReference>
<comment type="caution">
    <text evidence="6">The sequence shown here is derived from an EMBL/GenBank/DDBJ whole genome shotgun (WGS) entry which is preliminary data.</text>
</comment>
<feature type="transmembrane region" description="Helical" evidence="5">
    <location>
        <begin position="93"/>
        <end position="112"/>
    </location>
</feature>